<dbReference type="PROSITE" id="PS50977">
    <property type="entry name" value="HTH_TETR_2"/>
    <property type="match status" value="1"/>
</dbReference>
<accession>A0ABR8MBE6</accession>
<dbReference type="PANTHER" id="PTHR30055:SF234">
    <property type="entry name" value="HTH-TYPE TRANSCRIPTIONAL REGULATOR BETI"/>
    <property type="match status" value="1"/>
</dbReference>
<dbReference type="InterPro" id="IPR001647">
    <property type="entry name" value="HTH_TetR"/>
</dbReference>
<keyword evidence="2 4" id="KW-0238">DNA-binding</keyword>
<dbReference type="PANTHER" id="PTHR30055">
    <property type="entry name" value="HTH-TYPE TRANSCRIPTIONAL REGULATOR RUTR"/>
    <property type="match status" value="1"/>
</dbReference>
<name>A0ABR8MBE6_9ACTN</name>
<dbReference type="Proteomes" id="UP000649289">
    <property type="component" value="Unassembled WGS sequence"/>
</dbReference>
<proteinExistence type="predicted"/>
<keyword evidence="1" id="KW-0805">Transcription regulation</keyword>
<keyword evidence="3" id="KW-0804">Transcription</keyword>
<dbReference type="InterPro" id="IPR050109">
    <property type="entry name" value="HTH-type_TetR-like_transc_reg"/>
</dbReference>
<dbReference type="EMBL" id="JACXYY010000001">
    <property type="protein sequence ID" value="MBD3913188.1"/>
    <property type="molecule type" value="Genomic_DNA"/>
</dbReference>
<evidence type="ECO:0000256" key="3">
    <source>
        <dbReference type="ARBA" id="ARBA00023163"/>
    </source>
</evidence>
<evidence type="ECO:0000256" key="1">
    <source>
        <dbReference type="ARBA" id="ARBA00023015"/>
    </source>
</evidence>
<protein>
    <submittedName>
        <fullName evidence="6">TetR/AcrR family transcriptional regulator</fullName>
    </submittedName>
</protein>
<organism evidence="6 7">
    <name type="scientific">Nocardioides hwasunensis</name>
    <dbReference type="NCBI Taxonomy" id="397258"/>
    <lineage>
        <taxon>Bacteria</taxon>
        <taxon>Bacillati</taxon>
        <taxon>Actinomycetota</taxon>
        <taxon>Actinomycetes</taxon>
        <taxon>Propionibacteriales</taxon>
        <taxon>Nocardioidaceae</taxon>
        <taxon>Nocardioides</taxon>
    </lineage>
</organism>
<reference evidence="6 7" key="1">
    <citation type="submission" date="2020-09" db="EMBL/GenBank/DDBJ databases">
        <title>novel species in genus Nocardioides.</title>
        <authorList>
            <person name="Zhang G."/>
        </authorList>
    </citation>
    <scope>NUCLEOTIDE SEQUENCE [LARGE SCALE GENOMIC DNA]</scope>
    <source>
        <strain evidence="6 7">19197</strain>
    </source>
</reference>
<dbReference type="InterPro" id="IPR009057">
    <property type="entry name" value="Homeodomain-like_sf"/>
</dbReference>
<evidence type="ECO:0000256" key="2">
    <source>
        <dbReference type="ARBA" id="ARBA00023125"/>
    </source>
</evidence>
<comment type="caution">
    <text evidence="6">The sequence shown here is derived from an EMBL/GenBank/DDBJ whole genome shotgun (WGS) entry which is preliminary data.</text>
</comment>
<dbReference type="Gene3D" id="1.10.357.10">
    <property type="entry name" value="Tetracycline Repressor, domain 2"/>
    <property type="match status" value="1"/>
</dbReference>
<evidence type="ECO:0000259" key="5">
    <source>
        <dbReference type="PROSITE" id="PS50977"/>
    </source>
</evidence>
<dbReference type="Pfam" id="PF00440">
    <property type="entry name" value="TetR_N"/>
    <property type="match status" value="1"/>
</dbReference>
<feature type="DNA-binding region" description="H-T-H motif" evidence="4">
    <location>
        <begin position="28"/>
        <end position="47"/>
    </location>
</feature>
<dbReference type="SUPFAM" id="SSF46689">
    <property type="entry name" value="Homeodomain-like"/>
    <property type="match status" value="1"/>
</dbReference>
<evidence type="ECO:0000313" key="7">
    <source>
        <dbReference type="Proteomes" id="UP000649289"/>
    </source>
</evidence>
<feature type="domain" description="HTH tetR-type" evidence="5">
    <location>
        <begin position="5"/>
        <end position="65"/>
    </location>
</feature>
<dbReference type="RefSeq" id="WP_191197546.1">
    <property type="nucleotide sequence ID" value="NZ_BAAAPA010000002.1"/>
</dbReference>
<evidence type="ECO:0000256" key="4">
    <source>
        <dbReference type="PROSITE-ProRule" id="PRU00335"/>
    </source>
</evidence>
<keyword evidence="7" id="KW-1185">Reference proteome</keyword>
<sequence>MATRDSTLTRLLDAVDEVVFAGGDAHAPVDVILARAHVSPATLYRAYGSKDELVAAALDRRHAEWIEVWDSALSRAATDRDRLLAVFDAMDAFQRRESGARWCAFLGTAAGHADPPQVLATAVQRETDTARMRLRELAEPVVGTSARTVAEALLLLYSGRLAMRLRPAGRGVRAPDVRLLAELVIDHPEQVES</sequence>
<gene>
    <name evidence="6" type="ORF">IEZ25_01055</name>
</gene>
<evidence type="ECO:0000313" key="6">
    <source>
        <dbReference type="EMBL" id="MBD3913188.1"/>
    </source>
</evidence>